<sequence length="82" mass="8941">MPNPRKSRRWQKKWSPTPNGATSITGDKQRRSSPTKKCSPRPSMNWQTAIAIATAVTPVSSNSVSAQATGPKWRSSNSSTDL</sequence>
<reference evidence="2" key="1">
    <citation type="submission" date="2023-03" db="EMBL/GenBank/DDBJ databases">
        <authorList>
            <person name="Steffen K."/>
            <person name="Cardenas P."/>
        </authorList>
    </citation>
    <scope>NUCLEOTIDE SEQUENCE</scope>
</reference>
<name>A0AA35R1E0_GEOBA</name>
<feature type="region of interest" description="Disordered" evidence="1">
    <location>
        <begin position="1"/>
        <end position="44"/>
    </location>
</feature>
<comment type="caution">
    <text evidence="2">The sequence shown here is derived from an EMBL/GenBank/DDBJ whole genome shotgun (WGS) entry which is preliminary data.</text>
</comment>
<keyword evidence="3" id="KW-1185">Reference proteome</keyword>
<evidence type="ECO:0000313" key="2">
    <source>
        <dbReference type="EMBL" id="CAI7998704.1"/>
    </source>
</evidence>
<dbReference type="AlphaFoldDB" id="A0AA35R1E0"/>
<feature type="compositionally biased region" description="Basic residues" evidence="1">
    <location>
        <begin position="1"/>
        <end position="12"/>
    </location>
</feature>
<feature type="compositionally biased region" description="Polar residues" evidence="1">
    <location>
        <begin position="57"/>
        <end position="82"/>
    </location>
</feature>
<gene>
    <name evidence="2" type="ORF">GBAR_LOCUS2507</name>
</gene>
<dbReference type="EMBL" id="CASHTH010000353">
    <property type="protein sequence ID" value="CAI7998704.1"/>
    <property type="molecule type" value="Genomic_DNA"/>
</dbReference>
<protein>
    <submittedName>
        <fullName evidence="2">Uncharacterized protein</fullName>
    </submittedName>
</protein>
<evidence type="ECO:0000313" key="3">
    <source>
        <dbReference type="Proteomes" id="UP001174909"/>
    </source>
</evidence>
<feature type="region of interest" description="Disordered" evidence="1">
    <location>
        <begin position="56"/>
        <end position="82"/>
    </location>
</feature>
<accession>A0AA35R1E0</accession>
<evidence type="ECO:0000256" key="1">
    <source>
        <dbReference type="SAM" id="MobiDB-lite"/>
    </source>
</evidence>
<organism evidence="2 3">
    <name type="scientific">Geodia barretti</name>
    <name type="common">Barrett's horny sponge</name>
    <dbReference type="NCBI Taxonomy" id="519541"/>
    <lineage>
        <taxon>Eukaryota</taxon>
        <taxon>Metazoa</taxon>
        <taxon>Porifera</taxon>
        <taxon>Demospongiae</taxon>
        <taxon>Heteroscleromorpha</taxon>
        <taxon>Tetractinellida</taxon>
        <taxon>Astrophorina</taxon>
        <taxon>Geodiidae</taxon>
        <taxon>Geodia</taxon>
    </lineage>
</organism>
<proteinExistence type="predicted"/>
<dbReference type="Proteomes" id="UP001174909">
    <property type="component" value="Unassembled WGS sequence"/>
</dbReference>
<feature type="compositionally biased region" description="Polar residues" evidence="1">
    <location>
        <begin position="14"/>
        <end position="26"/>
    </location>
</feature>